<feature type="transmembrane region" description="Helical" evidence="2">
    <location>
        <begin position="393"/>
        <end position="415"/>
    </location>
</feature>
<feature type="coiled-coil region" evidence="1">
    <location>
        <begin position="418"/>
        <end position="460"/>
    </location>
</feature>
<dbReference type="SMART" id="SM00267">
    <property type="entry name" value="GGDEF"/>
    <property type="match status" value="1"/>
</dbReference>
<reference evidence="4 5" key="1">
    <citation type="submission" date="2019-04" db="EMBL/GenBank/DDBJ databases">
        <title>Azoarcus nasutitermitis sp. nov. isolated from termite nest.</title>
        <authorList>
            <person name="Lin S.-Y."/>
            <person name="Hameed A."/>
            <person name="Hsu Y.-H."/>
            <person name="Young C.-C."/>
        </authorList>
    </citation>
    <scope>NUCLEOTIDE SEQUENCE [LARGE SCALE GENOMIC DNA]</scope>
    <source>
        <strain evidence="4 5">CC-YHH838</strain>
    </source>
</reference>
<feature type="transmembrane region" description="Helical" evidence="2">
    <location>
        <begin position="218"/>
        <end position="236"/>
    </location>
</feature>
<dbReference type="Pfam" id="PF07695">
    <property type="entry name" value="7TMR-DISM_7TM"/>
    <property type="match status" value="1"/>
</dbReference>
<keyword evidence="2" id="KW-0472">Membrane</keyword>
<dbReference type="InterPro" id="IPR000160">
    <property type="entry name" value="GGDEF_dom"/>
</dbReference>
<feature type="transmembrane region" description="Helical" evidence="2">
    <location>
        <begin position="243"/>
        <end position="263"/>
    </location>
</feature>
<keyword evidence="1" id="KW-0175">Coiled coil</keyword>
<dbReference type="OrthoDB" id="5289013at2"/>
<name>A0A4S4AWG2_9RHOO</name>
<dbReference type="Proteomes" id="UP000308430">
    <property type="component" value="Unassembled WGS sequence"/>
</dbReference>
<dbReference type="PANTHER" id="PTHR46663">
    <property type="entry name" value="DIGUANYLATE CYCLASE DGCT-RELATED"/>
    <property type="match status" value="1"/>
</dbReference>
<feature type="transmembrane region" description="Helical" evidence="2">
    <location>
        <begin position="366"/>
        <end position="387"/>
    </location>
</feature>
<evidence type="ECO:0000313" key="5">
    <source>
        <dbReference type="Proteomes" id="UP000308430"/>
    </source>
</evidence>
<dbReference type="InterPro" id="IPR011623">
    <property type="entry name" value="7TMR_DISM_rcpt_extracell_dom1"/>
</dbReference>
<dbReference type="Pfam" id="PF00990">
    <property type="entry name" value="GGDEF"/>
    <property type="match status" value="1"/>
</dbReference>
<comment type="caution">
    <text evidence="4">The sequence shown here is derived from an EMBL/GenBank/DDBJ whole genome shotgun (WGS) entry which is preliminary data.</text>
</comment>
<keyword evidence="5" id="KW-1185">Reference proteome</keyword>
<dbReference type="PANTHER" id="PTHR46663:SF2">
    <property type="entry name" value="GGDEF DOMAIN-CONTAINING PROTEIN"/>
    <property type="match status" value="1"/>
</dbReference>
<dbReference type="InterPro" id="IPR011622">
    <property type="entry name" value="7TMR_DISM_rcpt_extracell_dom2"/>
</dbReference>
<evidence type="ECO:0000259" key="3">
    <source>
        <dbReference type="PROSITE" id="PS50887"/>
    </source>
</evidence>
<proteinExistence type="predicted"/>
<dbReference type="Gene3D" id="2.60.40.2380">
    <property type="match status" value="1"/>
</dbReference>
<evidence type="ECO:0000256" key="2">
    <source>
        <dbReference type="SAM" id="Phobius"/>
    </source>
</evidence>
<dbReference type="EMBL" id="SSOC01000005">
    <property type="protein sequence ID" value="THF63970.1"/>
    <property type="molecule type" value="Genomic_DNA"/>
</dbReference>
<dbReference type="InterPro" id="IPR043128">
    <property type="entry name" value="Rev_trsase/Diguanyl_cyclase"/>
</dbReference>
<feature type="transmembrane region" description="Helical" evidence="2">
    <location>
        <begin position="335"/>
        <end position="354"/>
    </location>
</feature>
<dbReference type="Gene3D" id="3.30.70.270">
    <property type="match status" value="1"/>
</dbReference>
<accession>A0A4S4AWG2</accession>
<dbReference type="PROSITE" id="PS50887">
    <property type="entry name" value="GGDEF"/>
    <property type="match status" value="1"/>
</dbReference>
<protein>
    <submittedName>
        <fullName evidence="4">GGDEF domain-containing protein</fullName>
    </submittedName>
</protein>
<sequence length="643" mass="69779">MVHGAPCGTVAESRAMNPRVVPRFLALLRSMLFLSCMLWACTPVRAGGAPWLDAAATRINAASWVSVLADPGGDLDLRQAVEAFAAGRFSAPSIATRRAALNFGYRDEAVWLYLEPRRAPDAPARWLLEIGFASLDQVEVFQADATGDWKGARSGDLLPFSARPLAHINHVFPLDFGAGDQLRVFVRVRSHGSLTLPVTLWSPAALHAEDQRRYAGEAVYFGMLSALALYNLLLWATLRERVFLYYVGFAAGMAVGFAGQNGLGAQFLWPAWPAWANISFPVGMASAGLFGALFTRAFLASSRSVPGLDGLLRLSVFVFLFAILAHWLIGYRAAAMLTSLAGLCFAPLAVVCGVRAWWAGHPGARYFLVAWILLLLGVAVMAMRNFGWVPTNWVTIYAMQIGSALEMLLLSFALADRINEMRREREEARQAALEAARVTEQALERRVAERTGELEAANARLRENEQALQQLAFHDALTGLPNRMVLDDRLRQAIARAARQRVRFAVLVVDLDGFKEVNDRGGHAVGDRVLRIAAERMRGLMRASDTLARIGGDEFVAVVEPVGDEADAVAVAAKLVDALDGPVNVDGDGYRIGGSIGVALFPMDGDSVETLVRAADRAMYRAKAAGRGAWRRAAVDGGQVPAH</sequence>
<keyword evidence="2" id="KW-0812">Transmembrane</keyword>
<dbReference type="SUPFAM" id="SSF55073">
    <property type="entry name" value="Nucleotide cyclase"/>
    <property type="match status" value="1"/>
</dbReference>
<evidence type="ECO:0000256" key="1">
    <source>
        <dbReference type="SAM" id="Coils"/>
    </source>
</evidence>
<feature type="domain" description="GGDEF" evidence="3">
    <location>
        <begin position="502"/>
        <end position="635"/>
    </location>
</feature>
<organism evidence="4 5">
    <name type="scientific">Pseudothauera nasutitermitis</name>
    <dbReference type="NCBI Taxonomy" id="2565930"/>
    <lineage>
        <taxon>Bacteria</taxon>
        <taxon>Pseudomonadati</taxon>
        <taxon>Pseudomonadota</taxon>
        <taxon>Betaproteobacteria</taxon>
        <taxon>Rhodocyclales</taxon>
        <taxon>Zoogloeaceae</taxon>
        <taxon>Pseudothauera</taxon>
    </lineage>
</organism>
<feature type="transmembrane region" description="Helical" evidence="2">
    <location>
        <begin position="275"/>
        <end position="299"/>
    </location>
</feature>
<dbReference type="AlphaFoldDB" id="A0A4S4AWG2"/>
<keyword evidence="2" id="KW-1133">Transmembrane helix</keyword>
<dbReference type="FunFam" id="3.30.70.270:FF:000001">
    <property type="entry name" value="Diguanylate cyclase domain protein"/>
    <property type="match status" value="1"/>
</dbReference>
<feature type="transmembrane region" description="Helical" evidence="2">
    <location>
        <begin position="311"/>
        <end position="329"/>
    </location>
</feature>
<dbReference type="NCBIfam" id="TIGR00254">
    <property type="entry name" value="GGDEF"/>
    <property type="match status" value="1"/>
</dbReference>
<evidence type="ECO:0000313" key="4">
    <source>
        <dbReference type="EMBL" id="THF63970.1"/>
    </source>
</evidence>
<dbReference type="InterPro" id="IPR052163">
    <property type="entry name" value="DGC-Regulatory_Protein"/>
</dbReference>
<gene>
    <name evidence="4" type="ORF">E6C76_15480</name>
</gene>
<dbReference type="CDD" id="cd01949">
    <property type="entry name" value="GGDEF"/>
    <property type="match status" value="1"/>
</dbReference>
<dbReference type="Pfam" id="PF07696">
    <property type="entry name" value="7TMR-DISMED2"/>
    <property type="match status" value="1"/>
</dbReference>
<dbReference type="GO" id="GO:0003824">
    <property type="term" value="F:catalytic activity"/>
    <property type="evidence" value="ECO:0007669"/>
    <property type="project" value="UniProtKB-ARBA"/>
</dbReference>
<dbReference type="InterPro" id="IPR029787">
    <property type="entry name" value="Nucleotide_cyclase"/>
</dbReference>